<comment type="cofactor">
    <cofactor evidence="1">
        <name>(6R)-5,10-methylene-5,6,7,8-tetrahydrofolate</name>
        <dbReference type="ChEBI" id="CHEBI:15636"/>
    </cofactor>
</comment>
<dbReference type="SUPFAM" id="SSF48173">
    <property type="entry name" value="Cryptochrome/photolyase FAD-binding domain"/>
    <property type="match status" value="1"/>
</dbReference>
<dbReference type="Pfam" id="PF03441">
    <property type="entry name" value="FAD_binding_7"/>
    <property type="match status" value="1"/>
</dbReference>
<dbReference type="Gene3D" id="1.25.40.80">
    <property type="match status" value="1"/>
</dbReference>
<dbReference type="Pfam" id="PF00875">
    <property type="entry name" value="DNA_photolyase"/>
    <property type="match status" value="1"/>
</dbReference>
<dbReference type="Gene3D" id="1.10.579.10">
    <property type="entry name" value="DNA Cyclobutane Dipyrimidine Photolyase, subunit A, domain 3"/>
    <property type="match status" value="1"/>
</dbReference>
<reference evidence="9 10" key="1">
    <citation type="submission" date="2019-12" db="EMBL/GenBank/DDBJ databases">
        <authorList>
            <person name="Li M."/>
        </authorList>
    </citation>
    <scope>NUCLEOTIDE SEQUENCE [LARGE SCALE GENOMIC DNA]</scope>
    <source>
        <strain evidence="9 10">GBMRC 2024</strain>
    </source>
</reference>
<feature type="binding site" evidence="4">
    <location>
        <begin position="234"/>
        <end position="238"/>
    </location>
    <ligand>
        <name>FAD</name>
        <dbReference type="ChEBI" id="CHEBI:57692"/>
    </ligand>
</feature>
<dbReference type="EMBL" id="WUMU01000004">
    <property type="protein sequence ID" value="MXN17514.1"/>
    <property type="molecule type" value="Genomic_DNA"/>
</dbReference>
<dbReference type="Proteomes" id="UP000477911">
    <property type="component" value="Unassembled WGS sequence"/>
</dbReference>
<keyword evidence="2 4" id="KW-0285">Flavoprotein</keyword>
<feature type="site" description="Electron transfer via tryptophanyl radical" evidence="5">
    <location>
        <position position="381"/>
    </location>
</feature>
<evidence type="ECO:0000256" key="5">
    <source>
        <dbReference type="PIRSR" id="PIRSR602081-2"/>
    </source>
</evidence>
<accession>A0A6L7FZI1</accession>
<dbReference type="SUPFAM" id="SSF52425">
    <property type="entry name" value="Cryptochrome/photolyase, N-terminal domain"/>
    <property type="match status" value="1"/>
</dbReference>
<keyword evidence="3 4" id="KW-0274">FAD</keyword>
<dbReference type="InterPro" id="IPR036134">
    <property type="entry name" value="Crypto/Photolyase_FAD-like_sf"/>
</dbReference>
<comment type="cofactor">
    <cofactor evidence="4">
        <name>FAD</name>
        <dbReference type="ChEBI" id="CHEBI:57692"/>
    </cofactor>
    <text evidence="4">Binds 1 FAD per subunit.</text>
</comment>
<proteinExistence type="inferred from homology"/>
<evidence type="ECO:0000256" key="1">
    <source>
        <dbReference type="ARBA" id="ARBA00001932"/>
    </source>
</evidence>
<dbReference type="GO" id="GO:0071949">
    <property type="term" value="F:FAD binding"/>
    <property type="evidence" value="ECO:0007669"/>
    <property type="project" value="TreeGrafter"/>
</dbReference>
<evidence type="ECO:0000313" key="9">
    <source>
        <dbReference type="EMBL" id="MXN17514.1"/>
    </source>
</evidence>
<dbReference type="InterPro" id="IPR002081">
    <property type="entry name" value="Cryptochrome/DNA_photolyase_1"/>
</dbReference>
<dbReference type="PANTHER" id="PTHR11455">
    <property type="entry name" value="CRYPTOCHROME"/>
    <property type="match status" value="1"/>
</dbReference>
<dbReference type="GO" id="GO:0009416">
    <property type="term" value="P:response to light stimulus"/>
    <property type="evidence" value="ECO:0007669"/>
    <property type="project" value="TreeGrafter"/>
</dbReference>
<dbReference type="Gene3D" id="3.40.50.620">
    <property type="entry name" value="HUPs"/>
    <property type="match status" value="1"/>
</dbReference>
<dbReference type="PRINTS" id="PR00147">
    <property type="entry name" value="DNAPHOTLYASE"/>
</dbReference>
<feature type="domain" description="Photolyase/cryptochrome alpha/beta" evidence="8">
    <location>
        <begin position="3"/>
        <end position="129"/>
    </location>
</feature>
<name>A0A6L7FZI1_9RHOB</name>
<gene>
    <name evidence="9" type="ORF">GR170_06690</name>
</gene>
<dbReference type="InterPro" id="IPR005101">
    <property type="entry name" value="Cryptochr/Photolyase_FAD-bd"/>
</dbReference>
<comment type="caution">
    <text evidence="9">The sequence shown here is derived from an EMBL/GenBank/DDBJ whole genome shotgun (WGS) entry which is preliminary data.</text>
</comment>
<dbReference type="InterPro" id="IPR006050">
    <property type="entry name" value="DNA_photolyase_N"/>
</dbReference>
<dbReference type="GO" id="GO:0003904">
    <property type="term" value="F:deoxyribodipyrimidine photo-lyase activity"/>
    <property type="evidence" value="ECO:0007669"/>
    <property type="project" value="TreeGrafter"/>
</dbReference>
<protein>
    <submittedName>
        <fullName evidence="9">Deoxyribodipyrimidine photo-lyase</fullName>
    </submittedName>
</protein>
<evidence type="ECO:0000256" key="3">
    <source>
        <dbReference type="ARBA" id="ARBA00022827"/>
    </source>
</evidence>
<evidence type="ECO:0000313" key="10">
    <source>
        <dbReference type="Proteomes" id="UP000477911"/>
    </source>
</evidence>
<feature type="binding site" evidence="4">
    <location>
        <position position="222"/>
    </location>
    <ligand>
        <name>FAD</name>
        <dbReference type="ChEBI" id="CHEBI:57692"/>
    </ligand>
</feature>
<evidence type="ECO:0000256" key="4">
    <source>
        <dbReference type="PIRSR" id="PIRSR602081-1"/>
    </source>
</evidence>
<feature type="region of interest" description="Disordered" evidence="7">
    <location>
        <begin position="440"/>
        <end position="462"/>
    </location>
</feature>
<evidence type="ECO:0000259" key="8">
    <source>
        <dbReference type="PROSITE" id="PS51645"/>
    </source>
</evidence>
<dbReference type="PANTHER" id="PTHR11455:SF9">
    <property type="entry name" value="CRYPTOCHROME CIRCADIAN CLOCK 5 ISOFORM X1"/>
    <property type="match status" value="1"/>
</dbReference>
<comment type="similarity">
    <text evidence="6">Belongs to the DNA photolyase family.</text>
</comment>
<evidence type="ECO:0000256" key="7">
    <source>
        <dbReference type="SAM" id="MobiDB-lite"/>
    </source>
</evidence>
<keyword evidence="10" id="KW-1185">Reference proteome</keyword>
<evidence type="ECO:0000256" key="6">
    <source>
        <dbReference type="RuleBase" id="RU004182"/>
    </source>
</evidence>
<dbReference type="AlphaFoldDB" id="A0A6L7FZI1"/>
<feature type="site" description="Electron transfer via tryptophanyl radical" evidence="5">
    <location>
        <position position="303"/>
    </location>
</feature>
<dbReference type="RefSeq" id="WP_160892896.1">
    <property type="nucleotide sequence ID" value="NZ_WUMU01000004.1"/>
</dbReference>
<evidence type="ECO:0000256" key="2">
    <source>
        <dbReference type="ARBA" id="ARBA00022630"/>
    </source>
</evidence>
<dbReference type="InterPro" id="IPR036155">
    <property type="entry name" value="Crypto/Photolyase_N_sf"/>
</dbReference>
<dbReference type="GO" id="GO:0003677">
    <property type="term" value="F:DNA binding"/>
    <property type="evidence" value="ECO:0007669"/>
    <property type="project" value="TreeGrafter"/>
</dbReference>
<keyword evidence="6" id="KW-0157">Chromophore</keyword>
<dbReference type="InterPro" id="IPR014729">
    <property type="entry name" value="Rossmann-like_a/b/a_fold"/>
</dbReference>
<sequence>MTTPTLLWLRRDLRLSDHAALEAAVARGGPVIPVYIRDHLTDALGAAPKQRLDMALEVFAETLEAKGSRLILRAGPAREVLEDLVRETGAGAVYWQRLHDPQAVERDTRVKSALKDAGLEVRSFPGQLLFEPWGVATGQGGYYRVFTPYWRAVKDRAVPEPLAAPADLPAPARWPGSDRRADWALSAPMRRGAAVLRAHVAAGEAAALTRLATFARDRIARYAEDRDLPAEDATSDMSQYLTTGEISPRRCWHAGLRARAAGKPGAETFLKELAWREFAAHLAWHSPELLSDNWRPEWRDFPWDANPERPEVLAWKQGRTGIPFVDAAMRELYVTGRMHNRARMIVASYLTKNLLAHWKIGCDWFADTLVDWDPASNAMGWQWVAGSGPDAAPYFRVFNPETQAEKFDPDRIYRRRWLAEGQAQPPDTALAFYQAIPRSWQLAPSDPPPTPREDPKRGRQRALDAYQTFRAAREEAAD</sequence>
<organism evidence="9 10">
    <name type="scientific">Pseudooceanicola albus</name>
    <dbReference type="NCBI Taxonomy" id="2692189"/>
    <lineage>
        <taxon>Bacteria</taxon>
        <taxon>Pseudomonadati</taxon>
        <taxon>Pseudomonadota</taxon>
        <taxon>Alphaproteobacteria</taxon>
        <taxon>Rhodobacterales</taxon>
        <taxon>Paracoccaceae</taxon>
        <taxon>Pseudooceanicola</taxon>
    </lineage>
</organism>
<dbReference type="PROSITE" id="PS51645">
    <property type="entry name" value="PHR_CRY_ALPHA_BETA"/>
    <property type="match status" value="1"/>
</dbReference>
<feature type="binding site" evidence="4">
    <location>
        <begin position="371"/>
        <end position="373"/>
    </location>
    <ligand>
        <name>FAD</name>
        <dbReference type="ChEBI" id="CHEBI:57692"/>
    </ligand>
</feature>
<keyword evidence="9" id="KW-0456">Lyase</keyword>
<feature type="site" description="Electron transfer via tryptophanyl radical" evidence="5">
    <location>
        <position position="358"/>
    </location>
</feature>
<feature type="binding site" evidence="4">
    <location>
        <position position="269"/>
    </location>
    <ligand>
        <name>FAD</name>
        <dbReference type="ChEBI" id="CHEBI:57692"/>
    </ligand>
</feature>